<gene>
    <name evidence="2" type="ORF">AYBTSS11_LOCUS8108</name>
</gene>
<accession>A0AA86SDK7</accession>
<proteinExistence type="predicted"/>
<evidence type="ECO:0000256" key="1">
    <source>
        <dbReference type="SAM" id="MobiDB-lite"/>
    </source>
</evidence>
<organism evidence="2 3">
    <name type="scientific">Sphenostylis stenocarpa</name>
    <dbReference type="NCBI Taxonomy" id="92480"/>
    <lineage>
        <taxon>Eukaryota</taxon>
        <taxon>Viridiplantae</taxon>
        <taxon>Streptophyta</taxon>
        <taxon>Embryophyta</taxon>
        <taxon>Tracheophyta</taxon>
        <taxon>Spermatophyta</taxon>
        <taxon>Magnoliopsida</taxon>
        <taxon>eudicotyledons</taxon>
        <taxon>Gunneridae</taxon>
        <taxon>Pentapetalae</taxon>
        <taxon>rosids</taxon>
        <taxon>fabids</taxon>
        <taxon>Fabales</taxon>
        <taxon>Fabaceae</taxon>
        <taxon>Papilionoideae</taxon>
        <taxon>50 kb inversion clade</taxon>
        <taxon>NPAAA clade</taxon>
        <taxon>indigoferoid/millettioid clade</taxon>
        <taxon>Phaseoleae</taxon>
        <taxon>Sphenostylis</taxon>
    </lineage>
</organism>
<protein>
    <submittedName>
        <fullName evidence="2">Uncharacterized protein</fullName>
    </submittedName>
</protein>
<evidence type="ECO:0000313" key="3">
    <source>
        <dbReference type="Proteomes" id="UP001189624"/>
    </source>
</evidence>
<feature type="region of interest" description="Disordered" evidence="1">
    <location>
        <begin position="18"/>
        <end position="41"/>
    </location>
</feature>
<reference evidence="2" key="1">
    <citation type="submission" date="2023-10" db="EMBL/GenBank/DDBJ databases">
        <authorList>
            <person name="Domelevo Entfellner J.-B."/>
        </authorList>
    </citation>
    <scope>NUCLEOTIDE SEQUENCE</scope>
</reference>
<keyword evidence="3" id="KW-1185">Reference proteome</keyword>
<dbReference type="Gramene" id="rna-AYBTSS11_LOCUS8108">
    <property type="protein sequence ID" value="CAJ1937581.1"/>
    <property type="gene ID" value="gene-AYBTSS11_LOCUS8108"/>
</dbReference>
<dbReference type="AlphaFoldDB" id="A0AA86SDK7"/>
<name>A0AA86SDK7_9FABA</name>
<evidence type="ECO:0000313" key="2">
    <source>
        <dbReference type="EMBL" id="CAJ1937581.1"/>
    </source>
</evidence>
<dbReference type="Proteomes" id="UP001189624">
    <property type="component" value="Chromosome 3"/>
</dbReference>
<sequence>MRPLYNCISLPVHSTTTPFPNKNSATFPRPSRHTPLDASSNDAFTSINAVNRNTFHCPRSRQGNRVVRVSLAGKTIPPGVAGFQRE</sequence>
<dbReference type="EMBL" id="OY731400">
    <property type="protein sequence ID" value="CAJ1937581.1"/>
    <property type="molecule type" value="Genomic_DNA"/>
</dbReference>